<dbReference type="SUPFAM" id="SSF49695">
    <property type="entry name" value="gamma-Crystallin-like"/>
    <property type="match status" value="3"/>
</dbReference>
<feature type="domain" description="Beta/gamma crystallin 'Greek key'" evidence="4">
    <location>
        <begin position="790"/>
        <end position="831"/>
    </location>
</feature>
<dbReference type="InterPro" id="IPR011024">
    <property type="entry name" value="G_crystallin-like"/>
</dbReference>
<feature type="compositionally biased region" description="Polar residues" evidence="3">
    <location>
        <begin position="35"/>
        <end position="44"/>
    </location>
</feature>
<keyword evidence="2" id="KW-0677">Repeat</keyword>
<organism evidence="5 6">
    <name type="scientific">Channa striata</name>
    <name type="common">Snakehead murrel</name>
    <name type="synonym">Ophicephalus striatus</name>
    <dbReference type="NCBI Taxonomy" id="64152"/>
    <lineage>
        <taxon>Eukaryota</taxon>
        <taxon>Metazoa</taxon>
        <taxon>Chordata</taxon>
        <taxon>Craniata</taxon>
        <taxon>Vertebrata</taxon>
        <taxon>Euteleostomi</taxon>
        <taxon>Actinopterygii</taxon>
        <taxon>Neopterygii</taxon>
        <taxon>Teleostei</taxon>
        <taxon>Neoteleostei</taxon>
        <taxon>Acanthomorphata</taxon>
        <taxon>Anabantaria</taxon>
        <taxon>Anabantiformes</taxon>
        <taxon>Channoidei</taxon>
        <taxon>Channidae</taxon>
        <taxon>Channa</taxon>
    </lineage>
</organism>
<dbReference type="SUPFAM" id="SSF50370">
    <property type="entry name" value="Ricin B-like lectins"/>
    <property type="match status" value="1"/>
</dbReference>
<evidence type="ECO:0000256" key="2">
    <source>
        <dbReference type="ARBA" id="ARBA00022737"/>
    </source>
</evidence>
<protein>
    <recommendedName>
        <fullName evidence="4">Beta/gamma crystallin 'Greek key' domain-containing protein</fullName>
    </recommendedName>
</protein>
<feature type="domain" description="Beta/gamma crystallin 'Greek key'" evidence="4">
    <location>
        <begin position="1061"/>
        <end position="1102"/>
    </location>
</feature>
<reference evidence="5" key="1">
    <citation type="submission" date="2023-07" db="EMBL/GenBank/DDBJ databases">
        <title>Chromosome-level Genome Assembly of Striped Snakehead (Channa striata).</title>
        <authorList>
            <person name="Liu H."/>
        </authorList>
    </citation>
    <scope>NUCLEOTIDE SEQUENCE</scope>
    <source>
        <strain evidence="5">Gz</strain>
        <tissue evidence="5">Muscle</tissue>
    </source>
</reference>
<gene>
    <name evidence="5" type="ORF">Q5P01_004876</name>
</gene>
<feature type="compositionally biased region" description="Basic and acidic residues" evidence="3">
    <location>
        <begin position="185"/>
        <end position="195"/>
    </location>
</feature>
<dbReference type="InterPro" id="IPR035992">
    <property type="entry name" value="Ricin_B-like_lectins"/>
</dbReference>
<feature type="domain" description="Beta/gamma crystallin 'Greek key'" evidence="4">
    <location>
        <begin position="682"/>
        <end position="724"/>
    </location>
</feature>
<feature type="region of interest" description="Disordered" evidence="3">
    <location>
        <begin position="360"/>
        <end position="436"/>
    </location>
</feature>
<evidence type="ECO:0000259" key="4">
    <source>
        <dbReference type="PROSITE" id="PS50915"/>
    </source>
</evidence>
<comment type="similarity">
    <text evidence="1">Belongs to the beta/gamma-crystallin family.</text>
</comment>
<feature type="region of interest" description="Disordered" evidence="3">
    <location>
        <begin position="1"/>
        <end position="210"/>
    </location>
</feature>
<feature type="domain" description="Beta/gamma crystallin 'Greek key'" evidence="4">
    <location>
        <begin position="880"/>
        <end position="923"/>
    </location>
</feature>
<dbReference type="PROSITE" id="PS50231">
    <property type="entry name" value="RICIN_B_LECTIN"/>
    <property type="match status" value="1"/>
</dbReference>
<dbReference type="PANTHER" id="PTHR11818">
    <property type="entry name" value="BETA/GAMMA CRYSTALLIN"/>
    <property type="match status" value="1"/>
</dbReference>
<accession>A0AA88NI44</accession>
<feature type="compositionally biased region" description="Basic and acidic residues" evidence="3">
    <location>
        <begin position="48"/>
        <end position="57"/>
    </location>
</feature>
<feature type="domain" description="Beta/gamma crystallin 'Greek key'" evidence="4">
    <location>
        <begin position="736"/>
        <end position="789"/>
    </location>
</feature>
<keyword evidence="6" id="KW-1185">Reference proteome</keyword>
<dbReference type="InterPro" id="IPR001064">
    <property type="entry name" value="Beta/gamma_crystallin"/>
</dbReference>
<dbReference type="AlphaFoldDB" id="A0AA88NI44"/>
<evidence type="ECO:0000313" key="6">
    <source>
        <dbReference type="Proteomes" id="UP001187415"/>
    </source>
</evidence>
<feature type="compositionally biased region" description="Basic and acidic residues" evidence="3">
    <location>
        <begin position="315"/>
        <end position="341"/>
    </location>
</feature>
<name>A0AA88NI44_CHASR</name>
<dbReference type="EMBL" id="JAUPFM010000003">
    <property type="protein sequence ID" value="KAK2856141.1"/>
    <property type="molecule type" value="Genomic_DNA"/>
</dbReference>
<evidence type="ECO:0000256" key="1">
    <source>
        <dbReference type="ARBA" id="ARBA00009646"/>
    </source>
</evidence>
<feature type="domain" description="Beta/gamma crystallin 'Greek key'" evidence="4">
    <location>
        <begin position="583"/>
        <end position="635"/>
    </location>
</feature>
<dbReference type="Proteomes" id="UP001187415">
    <property type="component" value="Unassembled WGS sequence"/>
</dbReference>
<dbReference type="InterPro" id="IPR050252">
    <property type="entry name" value="Beta/Gamma-Crystallin"/>
</dbReference>
<feature type="compositionally biased region" description="Polar residues" evidence="3">
    <location>
        <begin position="198"/>
        <end position="209"/>
    </location>
</feature>
<feature type="compositionally biased region" description="Basic and acidic residues" evidence="3">
    <location>
        <begin position="166"/>
        <end position="176"/>
    </location>
</feature>
<evidence type="ECO:0000256" key="3">
    <source>
        <dbReference type="SAM" id="MobiDB-lite"/>
    </source>
</evidence>
<dbReference type="PANTHER" id="PTHR11818:SF2">
    <property type="entry name" value="BETA_GAMMA CRYSTALLIN DOMAIN-CONTAINING PROTEIN 1"/>
    <property type="match status" value="1"/>
</dbReference>
<feature type="region of interest" description="Disordered" evidence="3">
    <location>
        <begin position="314"/>
        <end position="341"/>
    </location>
</feature>
<comment type="caution">
    <text evidence="5">The sequence shown here is derived from an EMBL/GenBank/DDBJ whole genome shotgun (WGS) entry which is preliminary data.</text>
</comment>
<feature type="compositionally biased region" description="Low complexity" evidence="3">
    <location>
        <begin position="9"/>
        <end position="23"/>
    </location>
</feature>
<dbReference type="Pfam" id="PF00030">
    <property type="entry name" value="Crystall"/>
    <property type="match status" value="6"/>
</dbReference>
<feature type="domain" description="Beta/gamma crystallin 'Greek key'" evidence="4">
    <location>
        <begin position="543"/>
        <end position="582"/>
    </location>
</feature>
<dbReference type="SMART" id="SM00247">
    <property type="entry name" value="XTALbg"/>
    <property type="match status" value="6"/>
</dbReference>
<feature type="compositionally biased region" description="Low complexity" evidence="3">
    <location>
        <begin position="58"/>
        <end position="67"/>
    </location>
</feature>
<sequence length="1237" mass="134784">MAAKESSVHDPSPVSVSKSASSKSAERDDAKKTLTVKSVASEVQSPEAKIKQCEASDKTAATSDTTSPKGAGTLSQGPSDISAAKSAGNVKAKTAEKTLRPPANELPPAANGDVSLFSQLPTVKKEAVNNKPSQTPKALTSPEAKKLIPDSVQHSSMKKLQFPRGLSKDDSSKRQDAPSSWLDVDLPKQRLKLPEPKLSSSGSESNLLDTSCELDDNDFVEKIKKLCAPFSLPPRKHNQLRPPQPPFAMPAIKEDRFEKTFDPEEFKFGLRKNKFSLDTGPSLLAQLQNTETKAGLKPARASLADRSMLLSSLDTHSRLKEKNNAKADEDIKEEKDDQVKVKSRLEGSCVLSSLTASSIRGKRNGLQTQADTSSGDVSPSEAHLLSPPPLSHPAPPSPTSTGPTKGELAKQIPASSDREEAQAVKPAVSDSVPPLPSFNDIKLPDYLEKYLPREPAKPVQSAQGQDHIKNEVTGNMSTPVPGDEADLVVKPSPLLPNAVPPCLPGSPPTTHPTITELKQPTARPQEPLSKNIRTAKGFHKRPGKMVLFEKAQFSGKTYEIYRDVADATSLQLSPLISVKVVRGCWILYEKPDFQGRSIALEEGGIELTNVWAESELETEPHSSPPMLIGSIRLAVWDYSIPHIELFTEPEGHGRVTPYQDDIIETGSFGIPLSTASIRVHSGVWLVFSDPGFQGMLSVLETGVYPFPETWGFPSPFVGSLRPLKMGGLKVENPSDVKAVVYEEPRFEGSYLEIVGDVFSFCEGEGDIATDGAFLDSGKMKSVGSLKIIGGLWVGYSQPGFEGQQHILEEGEYLDCSDWGGSEQLLSLRPVVSDFMSPHLKMFTDRDFGELGVNIDITGPVINMDDTGYGMRTQSIDVIGGVWVAFEEPGFCGESYILEKGLYGSPEDWGALQPRVASAMPVVLDDLESAAKFKVQLFSDPGFQGSVLALEDNVAFLQSGFSVASCRVVAGSWLAFEGQDFTGRMYVLEMGSYPDLGAMGFDSASTTIQSLQTVGYEFSLPSITLFERCGLRGKRVVLTDGSVNLQLAGGCSRVQSVLVEGGMWVLYEGVNYRGAQILLKPGETPDWRNFSTWQKIGSLRPLIQKQVHFRLRNRQTGLLMSVTGSLDDLKLLRIQEAEETDGFEQIWSYQNGRLCCKLLEECVLSPSGSVTMPGCRVGLSPEPDIHLWSITPEGFIRYTANSDLVLEVKGGHHYDKNQVILNSFDPNKLQQRWNVEVF</sequence>
<feature type="compositionally biased region" description="Polar residues" evidence="3">
    <location>
        <begin position="365"/>
        <end position="377"/>
    </location>
</feature>
<dbReference type="PROSITE" id="PS50915">
    <property type="entry name" value="CRYSTALLIN_BETA_GAMMA"/>
    <property type="match status" value="8"/>
</dbReference>
<proteinExistence type="inferred from homology"/>
<dbReference type="Gene3D" id="2.60.20.10">
    <property type="entry name" value="Crystallins"/>
    <property type="match status" value="6"/>
</dbReference>
<feature type="compositionally biased region" description="Pro residues" evidence="3">
    <location>
        <begin position="386"/>
        <end position="398"/>
    </location>
</feature>
<feature type="domain" description="Beta/gamma crystallin 'Greek key'" evidence="4">
    <location>
        <begin position="970"/>
        <end position="1014"/>
    </location>
</feature>
<evidence type="ECO:0000313" key="5">
    <source>
        <dbReference type="EMBL" id="KAK2856141.1"/>
    </source>
</evidence>
<dbReference type="Gene3D" id="2.80.10.50">
    <property type="match status" value="1"/>
</dbReference>